<keyword evidence="6" id="KW-0029">Amino-acid transport</keyword>
<evidence type="ECO:0000256" key="1">
    <source>
        <dbReference type="ARBA" id="ARBA00004429"/>
    </source>
</evidence>
<accession>A0A1G8BH92</accession>
<evidence type="ECO:0000256" key="5">
    <source>
        <dbReference type="ARBA" id="ARBA00022692"/>
    </source>
</evidence>
<feature type="domain" description="ABC transmembrane type-1" evidence="10">
    <location>
        <begin position="13"/>
        <end position="198"/>
    </location>
</feature>
<dbReference type="PANTHER" id="PTHR30614">
    <property type="entry name" value="MEMBRANE COMPONENT OF AMINO ACID ABC TRANSPORTER"/>
    <property type="match status" value="1"/>
</dbReference>
<evidence type="ECO:0000256" key="7">
    <source>
        <dbReference type="ARBA" id="ARBA00022989"/>
    </source>
</evidence>
<dbReference type="Pfam" id="PF00528">
    <property type="entry name" value="BPD_transp_1"/>
    <property type="match status" value="1"/>
</dbReference>
<dbReference type="PROSITE" id="PS50928">
    <property type="entry name" value="ABC_TM1"/>
    <property type="match status" value="1"/>
</dbReference>
<dbReference type="RefSeq" id="WP_084303915.1">
    <property type="nucleotide sequence ID" value="NZ_FNDG01000004.1"/>
</dbReference>
<evidence type="ECO:0000256" key="3">
    <source>
        <dbReference type="ARBA" id="ARBA00022448"/>
    </source>
</evidence>
<sequence>MNAYDYWSILQGAFATVGVSLVGIVIGIPLGLGLALVRWAQVPVARQLAYVYVSIIRSCPAVTLILLVYFGLPQFGISLSPLLAALISLSVTAAAFNCEIWRAALLAFDRQQYDAALAFGMPRRMRVMRIVLPQVWQSSLPGLVNEMTMLVKSSPAIAVIGMVEITRAAQRVGARTYDPLPPLLVGLCLYVAIIFLLVRLQRRLERNVQGQEAAV</sequence>
<evidence type="ECO:0000256" key="9">
    <source>
        <dbReference type="RuleBase" id="RU363032"/>
    </source>
</evidence>
<organism evidence="11 12">
    <name type="scientific">Phytopseudomonas flavescens</name>
    <dbReference type="NCBI Taxonomy" id="29435"/>
    <lineage>
        <taxon>Bacteria</taxon>
        <taxon>Pseudomonadati</taxon>
        <taxon>Pseudomonadota</taxon>
        <taxon>Gammaproteobacteria</taxon>
        <taxon>Pseudomonadales</taxon>
        <taxon>Pseudomonadaceae</taxon>
        <taxon>Phytopseudomonas</taxon>
    </lineage>
</organism>
<dbReference type="InterPro" id="IPR035906">
    <property type="entry name" value="MetI-like_sf"/>
</dbReference>
<evidence type="ECO:0000256" key="2">
    <source>
        <dbReference type="ARBA" id="ARBA00010072"/>
    </source>
</evidence>
<evidence type="ECO:0000313" key="11">
    <source>
        <dbReference type="EMBL" id="SDH32579.1"/>
    </source>
</evidence>
<dbReference type="EMBL" id="FNDG01000004">
    <property type="protein sequence ID" value="SDH32579.1"/>
    <property type="molecule type" value="Genomic_DNA"/>
</dbReference>
<evidence type="ECO:0000313" key="12">
    <source>
        <dbReference type="Proteomes" id="UP000198606"/>
    </source>
</evidence>
<dbReference type="STRING" id="29435.SAMN05216588_10443"/>
<reference evidence="11 12" key="1">
    <citation type="submission" date="2016-10" db="EMBL/GenBank/DDBJ databases">
        <authorList>
            <person name="de Groot N.N."/>
        </authorList>
    </citation>
    <scope>NUCLEOTIDE SEQUENCE [LARGE SCALE GENOMIC DNA]</scope>
    <source>
        <strain evidence="11 12">LMG 18387</strain>
    </source>
</reference>
<feature type="transmembrane region" description="Helical" evidence="9">
    <location>
        <begin position="180"/>
        <end position="198"/>
    </location>
</feature>
<keyword evidence="8 9" id="KW-0472">Membrane</keyword>
<dbReference type="Proteomes" id="UP000198606">
    <property type="component" value="Unassembled WGS sequence"/>
</dbReference>
<dbReference type="SUPFAM" id="SSF161098">
    <property type="entry name" value="MetI-like"/>
    <property type="match status" value="1"/>
</dbReference>
<keyword evidence="5 9" id="KW-0812">Transmembrane</keyword>
<dbReference type="InterPro" id="IPR010065">
    <property type="entry name" value="AA_ABC_transptr_permease_3TM"/>
</dbReference>
<dbReference type="AlphaFoldDB" id="A0A1G8BH92"/>
<keyword evidence="4" id="KW-1003">Cell membrane</keyword>
<name>A0A1G8BH92_9GAMM</name>
<dbReference type="GO" id="GO:0015184">
    <property type="term" value="F:L-cystine transmembrane transporter activity"/>
    <property type="evidence" value="ECO:0007669"/>
    <property type="project" value="TreeGrafter"/>
</dbReference>
<feature type="transmembrane region" description="Helical" evidence="9">
    <location>
        <begin position="49"/>
        <end position="70"/>
    </location>
</feature>
<feature type="transmembrane region" description="Helical" evidence="9">
    <location>
        <begin position="12"/>
        <end position="37"/>
    </location>
</feature>
<comment type="similarity">
    <text evidence="2">Belongs to the binding-protein-dependent transport system permease family. HisMQ subfamily.</text>
</comment>
<proteinExistence type="inferred from homology"/>
<evidence type="ECO:0000256" key="8">
    <source>
        <dbReference type="ARBA" id="ARBA00023136"/>
    </source>
</evidence>
<gene>
    <name evidence="11" type="ORF">SAMN05216588_10443</name>
</gene>
<dbReference type="GO" id="GO:0043190">
    <property type="term" value="C:ATP-binding cassette (ABC) transporter complex"/>
    <property type="evidence" value="ECO:0007669"/>
    <property type="project" value="InterPro"/>
</dbReference>
<comment type="subcellular location">
    <subcellularLocation>
        <location evidence="1">Cell inner membrane</location>
        <topology evidence="1">Multi-pass membrane protein</topology>
    </subcellularLocation>
    <subcellularLocation>
        <location evidence="9">Cell membrane</location>
        <topology evidence="9">Multi-pass membrane protein</topology>
    </subcellularLocation>
</comment>
<evidence type="ECO:0000259" key="10">
    <source>
        <dbReference type="PROSITE" id="PS50928"/>
    </source>
</evidence>
<dbReference type="PANTHER" id="PTHR30614:SF0">
    <property type="entry name" value="L-CYSTINE TRANSPORT SYSTEM PERMEASE PROTEIN TCYL"/>
    <property type="match status" value="1"/>
</dbReference>
<evidence type="ECO:0000256" key="6">
    <source>
        <dbReference type="ARBA" id="ARBA00022970"/>
    </source>
</evidence>
<dbReference type="InterPro" id="IPR043429">
    <property type="entry name" value="ArtM/GltK/GlnP/TcyL/YhdX-like"/>
</dbReference>
<keyword evidence="3 9" id="KW-0813">Transport</keyword>
<dbReference type="Gene3D" id="1.10.3720.10">
    <property type="entry name" value="MetI-like"/>
    <property type="match status" value="1"/>
</dbReference>
<dbReference type="NCBIfam" id="TIGR01726">
    <property type="entry name" value="HEQRo_perm_3TM"/>
    <property type="match status" value="1"/>
</dbReference>
<protein>
    <submittedName>
        <fullName evidence="11">Amine acid ABC transporter, permease protein, 3-TM region, His/Glu/Gln/Arg/opine family</fullName>
    </submittedName>
</protein>
<dbReference type="CDD" id="cd06261">
    <property type="entry name" value="TM_PBP2"/>
    <property type="match status" value="1"/>
</dbReference>
<keyword evidence="7 9" id="KW-1133">Transmembrane helix</keyword>
<dbReference type="InterPro" id="IPR000515">
    <property type="entry name" value="MetI-like"/>
</dbReference>
<evidence type="ECO:0000256" key="4">
    <source>
        <dbReference type="ARBA" id="ARBA00022475"/>
    </source>
</evidence>